<evidence type="ECO:0000313" key="5">
    <source>
        <dbReference type="EMBL" id="KYH27551.1"/>
    </source>
</evidence>
<dbReference type="AlphaFoldDB" id="A0A151AIT0"/>
<dbReference type="GO" id="GO:0005576">
    <property type="term" value="C:extracellular region"/>
    <property type="evidence" value="ECO:0007669"/>
    <property type="project" value="UniProtKB-SubCell"/>
</dbReference>
<feature type="domain" description="NodB homology" evidence="4">
    <location>
        <begin position="219"/>
        <end position="427"/>
    </location>
</feature>
<evidence type="ECO:0000259" key="4">
    <source>
        <dbReference type="PROSITE" id="PS51677"/>
    </source>
</evidence>
<dbReference type="Proteomes" id="UP000075321">
    <property type="component" value="Unassembled WGS sequence"/>
</dbReference>
<keyword evidence="6" id="KW-1185">Reference proteome</keyword>
<accession>A0A151AIT0</accession>
<dbReference type="CDD" id="cd10970">
    <property type="entry name" value="CE4_DAC_u1_6s"/>
    <property type="match status" value="1"/>
</dbReference>
<feature type="compositionally biased region" description="Low complexity" evidence="3">
    <location>
        <begin position="45"/>
        <end position="55"/>
    </location>
</feature>
<proteinExistence type="predicted"/>
<evidence type="ECO:0000256" key="1">
    <source>
        <dbReference type="ARBA" id="ARBA00004613"/>
    </source>
</evidence>
<dbReference type="GO" id="GO:0016810">
    <property type="term" value="F:hydrolase activity, acting on carbon-nitrogen (but not peptide) bonds"/>
    <property type="evidence" value="ECO:0007669"/>
    <property type="project" value="InterPro"/>
</dbReference>
<dbReference type="RefSeq" id="WP_066378446.1">
    <property type="nucleotide sequence ID" value="NZ_LTAZ01000001.1"/>
</dbReference>
<protein>
    <submittedName>
        <fullName evidence="5">Polysaccharide deacetylase</fullName>
    </submittedName>
</protein>
<dbReference type="OrthoDB" id="248140at2157"/>
<dbReference type="EMBL" id="LTAZ01000001">
    <property type="protein sequence ID" value="KYH27551.1"/>
    <property type="molecule type" value="Genomic_DNA"/>
</dbReference>
<reference evidence="5 6" key="1">
    <citation type="submission" date="2016-02" db="EMBL/GenBank/DDBJ databases">
        <title>Genome sequence of Halalkalicoccus paucihalophilus DSM 24557.</title>
        <authorList>
            <person name="Poehlein A."/>
            <person name="Daniel R."/>
        </authorList>
    </citation>
    <scope>NUCLEOTIDE SEQUENCE [LARGE SCALE GENOMIC DNA]</scope>
    <source>
        <strain evidence="5 6">DSM 24557</strain>
    </source>
</reference>
<dbReference type="PROSITE" id="PS51257">
    <property type="entry name" value="PROKAR_LIPOPROTEIN"/>
    <property type="match status" value="1"/>
</dbReference>
<dbReference type="InterPro" id="IPR002509">
    <property type="entry name" value="NODB_dom"/>
</dbReference>
<comment type="caution">
    <text evidence="5">The sequence shown here is derived from an EMBL/GenBank/DDBJ whole genome shotgun (WGS) entry which is preliminary data.</text>
</comment>
<dbReference type="GO" id="GO:0005975">
    <property type="term" value="P:carbohydrate metabolic process"/>
    <property type="evidence" value="ECO:0007669"/>
    <property type="project" value="InterPro"/>
</dbReference>
<dbReference type="PANTHER" id="PTHR34216:SF3">
    <property type="entry name" value="POLY-BETA-1,6-N-ACETYL-D-GLUCOSAMINE N-DEACETYLASE"/>
    <property type="match status" value="1"/>
</dbReference>
<evidence type="ECO:0000256" key="3">
    <source>
        <dbReference type="SAM" id="MobiDB-lite"/>
    </source>
</evidence>
<keyword evidence="2" id="KW-0732">Signal</keyword>
<dbReference type="PANTHER" id="PTHR34216">
    <property type="match status" value="1"/>
</dbReference>
<feature type="compositionally biased region" description="Acidic residues" evidence="3">
    <location>
        <begin position="31"/>
        <end position="44"/>
    </location>
</feature>
<dbReference type="PATRIC" id="fig|1008153.3.peg.222"/>
<dbReference type="InterPro" id="IPR011330">
    <property type="entry name" value="Glyco_hydro/deAcase_b/a-brl"/>
</dbReference>
<dbReference type="PROSITE" id="PS51677">
    <property type="entry name" value="NODB"/>
    <property type="match status" value="1"/>
</dbReference>
<evidence type="ECO:0000256" key="2">
    <source>
        <dbReference type="ARBA" id="ARBA00022729"/>
    </source>
</evidence>
<dbReference type="Gene3D" id="3.20.20.370">
    <property type="entry name" value="Glycoside hydrolase/deacetylase"/>
    <property type="match status" value="1"/>
</dbReference>
<gene>
    <name evidence="5" type="ORF">HAPAU_02190</name>
</gene>
<feature type="region of interest" description="Disordered" evidence="3">
    <location>
        <begin position="31"/>
        <end position="59"/>
    </location>
</feature>
<sequence length="427" mass="46497">MTKQHRRTFLTTVGLGSAALAGCIGSLDTDGDGNGDGNDNDDTTDPNGTDGSNGTPREVTAPAIAEGESIDDFEEIEWHPLYDHTTVEASDESLVGDGAMAVEADTTESIGAYRVFPDGLDVEGKDLSVAVKIESPPPARVVLEARAPGRSDQLTSARSIPSEFTGWFRMEAGWTGKRGEPNLGNVRELRLYVQPHSDTNPTTRFLVDDLRATERGDQGYVVLTFDDAVQSQYTTAMPMLEERGWPGVAAVIPDSINQPDRLTVDQCREMRSAGWDIAAHPHTALPEMESHDERVGYLEDARDYIANRIDEDGANHYFAPYNRMDADSLEAVREVFDHSYIHGGQPNIAPPTDGHMVSRVNGYALDEVSDLLDLAAEYNQAVVTLVHGIGDTTSDLNDISEADFETLLNEIESRDLEVVTASELANV</sequence>
<evidence type="ECO:0000313" key="6">
    <source>
        <dbReference type="Proteomes" id="UP000075321"/>
    </source>
</evidence>
<dbReference type="InterPro" id="IPR051398">
    <property type="entry name" value="Polysacch_Deacetylase"/>
</dbReference>
<comment type="subcellular location">
    <subcellularLocation>
        <location evidence="1">Secreted</location>
    </subcellularLocation>
</comment>
<organism evidence="5 6">
    <name type="scientific">Halalkalicoccus paucihalophilus</name>
    <dbReference type="NCBI Taxonomy" id="1008153"/>
    <lineage>
        <taxon>Archaea</taxon>
        <taxon>Methanobacteriati</taxon>
        <taxon>Methanobacteriota</taxon>
        <taxon>Stenosarchaea group</taxon>
        <taxon>Halobacteria</taxon>
        <taxon>Halobacteriales</taxon>
        <taxon>Halococcaceae</taxon>
        <taxon>Halalkalicoccus</taxon>
    </lineage>
</organism>
<name>A0A151AIT0_9EURY</name>
<dbReference type="Pfam" id="PF01522">
    <property type="entry name" value="Polysacc_deac_1"/>
    <property type="match status" value="1"/>
</dbReference>
<dbReference type="SUPFAM" id="SSF88713">
    <property type="entry name" value="Glycoside hydrolase/deacetylase"/>
    <property type="match status" value="1"/>
</dbReference>